<sequence>MSTFRRFGRAGFRPAPRPGGWRRLLAARWEIFASLVILTSASLITVEVFPTIADAALPRRGVNLCTGAAATDCVIDGDTIRWAGQIIRLQDIDAPEIRDFKCPAEQALGNRATERLRELMGSPIIELTRIGSRDEDRYGRKLRVVSDGRHSLGAILVAEGLARPWDGARRSWCG</sequence>
<dbReference type="Proteomes" id="UP000184533">
    <property type="component" value="Unassembled WGS sequence"/>
</dbReference>
<keyword evidence="1" id="KW-0812">Transmembrane</keyword>
<gene>
    <name evidence="3" type="ORF">SAMN02745223_00822</name>
</gene>
<organism evidence="3 4">
    <name type="scientific">Devosia limi DSM 17137</name>
    <dbReference type="NCBI Taxonomy" id="1121477"/>
    <lineage>
        <taxon>Bacteria</taxon>
        <taxon>Pseudomonadati</taxon>
        <taxon>Pseudomonadota</taxon>
        <taxon>Alphaproteobacteria</taxon>
        <taxon>Hyphomicrobiales</taxon>
        <taxon>Devosiaceae</taxon>
        <taxon>Devosia</taxon>
    </lineage>
</organism>
<accession>A0A1M4VAQ9</accession>
<dbReference type="OrthoDB" id="7469880at2"/>
<keyword evidence="1" id="KW-1133">Transmembrane helix</keyword>
<dbReference type="Pfam" id="PF00565">
    <property type="entry name" value="SNase"/>
    <property type="match status" value="1"/>
</dbReference>
<evidence type="ECO:0000256" key="1">
    <source>
        <dbReference type="SAM" id="Phobius"/>
    </source>
</evidence>
<dbReference type="SUPFAM" id="SSF50199">
    <property type="entry name" value="Staphylococcal nuclease"/>
    <property type="match status" value="1"/>
</dbReference>
<dbReference type="PROSITE" id="PS50830">
    <property type="entry name" value="TNASE_3"/>
    <property type="match status" value="1"/>
</dbReference>
<dbReference type="AlphaFoldDB" id="A0A1M4VAQ9"/>
<dbReference type="InterPro" id="IPR035437">
    <property type="entry name" value="SNase_OB-fold_sf"/>
</dbReference>
<evidence type="ECO:0000313" key="4">
    <source>
        <dbReference type="Proteomes" id="UP000184533"/>
    </source>
</evidence>
<dbReference type="Gene3D" id="2.40.50.90">
    <property type="match status" value="1"/>
</dbReference>
<keyword evidence="1" id="KW-0472">Membrane</keyword>
<reference evidence="3 4" key="1">
    <citation type="submission" date="2016-11" db="EMBL/GenBank/DDBJ databases">
        <authorList>
            <person name="Jaros S."/>
            <person name="Januszkiewicz K."/>
            <person name="Wedrychowicz H."/>
        </authorList>
    </citation>
    <scope>NUCLEOTIDE SEQUENCE [LARGE SCALE GENOMIC DNA]</scope>
    <source>
        <strain evidence="3 4">DSM 17137</strain>
    </source>
</reference>
<dbReference type="EMBL" id="FQVC01000002">
    <property type="protein sequence ID" value="SHE66044.1"/>
    <property type="molecule type" value="Genomic_DNA"/>
</dbReference>
<dbReference type="InterPro" id="IPR016071">
    <property type="entry name" value="Staphylococal_nuclease_OB-fold"/>
</dbReference>
<protein>
    <submittedName>
        <fullName evidence="3">Nuclease homologue</fullName>
    </submittedName>
</protein>
<feature type="transmembrane region" description="Helical" evidence="1">
    <location>
        <begin position="31"/>
        <end position="53"/>
    </location>
</feature>
<dbReference type="RefSeq" id="WP_052950732.1">
    <property type="nucleotide sequence ID" value="NZ_FQVC01000002.1"/>
</dbReference>
<feature type="domain" description="TNase-like" evidence="2">
    <location>
        <begin position="74"/>
        <end position="163"/>
    </location>
</feature>
<proteinExistence type="predicted"/>
<evidence type="ECO:0000259" key="2">
    <source>
        <dbReference type="PROSITE" id="PS50830"/>
    </source>
</evidence>
<name>A0A1M4VAQ9_9HYPH</name>
<evidence type="ECO:0000313" key="3">
    <source>
        <dbReference type="EMBL" id="SHE66044.1"/>
    </source>
</evidence>